<dbReference type="EMBL" id="VLKU01000003">
    <property type="protein sequence ID" value="TWI35962.1"/>
    <property type="molecule type" value="Genomic_DNA"/>
</dbReference>
<dbReference type="OrthoDB" id="7772846at2"/>
<name>A0A562NUU1_9RHOB</name>
<proteinExistence type="predicted"/>
<sequence>MAEFESLELNGGTWHGILRSDTPPGRLILVHFGDRVAEAQLSPIDKTSWRVAVGIPSDRLSDGVQSFLLLEDDGKDVDPPQPGALHLASLTLAAGEALEYDLLNELTLLRSEVDLLKKELRRLASRD</sequence>
<evidence type="ECO:0000313" key="2">
    <source>
        <dbReference type="Proteomes" id="UP000316225"/>
    </source>
</evidence>
<evidence type="ECO:0000313" key="1">
    <source>
        <dbReference type="EMBL" id="TWI35962.1"/>
    </source>
</evidence>
<dbReference type="RefSeq" id="WP_145397013.1">
    <property type="nucleotide sequence ID" value="NZ_VLKU01000003.1"/>
</dbReference>
<organism evidence="1 2">
    <name type="scientific">Paracoccus sulfuroxidans</name>
    <dbReference type="NCBI Taxonomy" id="384678"/>
    <lineage>
        <taxon>Bacteria</taxon>
        <taxon>Pseudomonadati</taxon>
        <taxon>Pseudomonadota</taxon>
        <taxon>Alphaproteobacteria</taxon>
        <taxon>Rhodobacterales</taxon>
        <taxon>Paracoccaceae</taxon>
        <taxon>Paracoccus</taxon>
    </lineage>
</organism>
<reference evidence="1 2" key="1">
    <citation type="journal article" date="2015" name="Stand. Genomic Sci.">
        <title>Genomic Encyclopedia of Bacterial and Archaeal Type Strains, Phase III: the genomes of soil and plant-associated and newly described type strains.</title>
        <authorList>
            <person name="Whitman W.B."/>
            <person name="Woyke T."/>
            <person name="Klenk H.P."/>
            <person name="Zhou Y."/>
            <person name="Lilburn T.G."/>
            <person name="Beck B.J."/>
            <person name="De Vos P."/>
            <person name="Vandamme P."/>
            <person name="Eisen J.A."/>
            <person name="Garrity G."/>
            <person name="Hugenholtz P."/>
            <person name="Kyrpides N.C."/>
        </authorList>
    </citation>
    <scope>NUCLEOTIDE SEQUENCE [LARGE SCALE GENOMIC DNA]</scope>
    <source>
        <strain evidence="1 2">CGMCC 1.5364</strain>
    </source>
</reference>
<dbReference type="Proteomes" id="UP000316225">
    <property type="component" value="Unassembled WGS sequence"/>
</dbReference>
<gene>
    <name evidence="1" type="ORF">IQ24_01321</name>
</gene>
<protein>
    <submittedName>
        <fullName evidence="1">Uncharacterized protein</fullName>
    </submittedName>
</protein>
<dbReference type="AlphaFoldDB" id="A0A562NUU1"/>
<comment type="caution">
    <text evidence="1">The sequence shown here is derived from an EMBL/GenBank/DDBJ whole genome shotgun (WGS) entry which is preliminary data.</text>
</comment>
<accession>A0A562NUU1</accession>
<keyword evidence="2" id="KW-1185">Reference proteome</keyword>